<name>A0A0N4ZGH6_PARTI</name>
<evidence type="ECO:0000313" key="2">
    <source>
        <dbReference type="WBParaSite" id="PTRK_0000688400.1"/>
    </source>
</evidence>
<dbReference type="STRING" id="131310.A0A0N4ZGH6"/>
<accession>A0A0N4ZGH6</accession>
<dbReference type="AlphaFoldDB" id="A0A0N4ZGH6"/>
<dbReference type="WBParaSite" id="PTRK_0000688400.1">
    <property type="protein sequence ID" value="PTRK_0000688400.1"/>
    <property type="gene ID" value="PTRK_0000688400"/>
</dbReference>
<evidence type="ECO:0000313" key="1">
    <source>
        <dbReference type="Proteomes" id="UP000038045"/>
    </source>
</evidence>
<protein>
    <submittedName>
        <fullName evidence="2">Uncharacterized protein</fullName>
    </submittedName>
</protein>
<proteinExistence type="predicted"/>
<keyword evidence="1" id="KW-1185">Reference proteome</keyword>
<sequence>MEECEGLLFCGDWEIDDCYEEREKVKKLDIENFRNFKCIDGWFLEDENIGNLIKCNDMDERDVKYYKLSHYYQCNENENVMNVLKELSNTDISPAGKYARWTSIFKVFLEEGKLTFNELKDMLRDNIEIHVKSLGEQIGVWEMTVGLYQKFSESCENEHFKNLILLTSLNDFSSYWLLFDHLKGIVGENFYLGCKCRAMQLLFNEAEASKGFLKEIKMKRYHLIRDQLITKYGKEKVLEAQKEMCKDIQNTNYDLSEEMPPPHACKMDGCIKTEEQMRLMISNFISRYPYIFINVSPPHF</sequence>
<reference evidence="2" key="1">
    <citation type="submission" date="2017-02" db="UniProtKB">
        <authorList>
            <consortium name="WormBaseParasite"/>
        </authorList>
    </citation>
    <scope>IDENTIFICATION</scope>
</reference>
<organism evidence="1 2">
    <name type="scientific">Parastrongyloides trichosuri</name>
    <name type="common">Possum-specific nematode worm</name>
    <dbReference type="NCBI Taxonomy" id="131310"/>
    <lineage>
        <taxon>Eukaryota</taxon>
        <taxon>Metazoa</taxon>
        <taxon>Ecdysozoa</taxon>
        <taxon>Nematoda</taxon>
        <taxon>Chromadorea</taxon>
        <taxon>Rhabditida</taxon>
        <taxon>Tylenchina</taxon>
        <taxon>Panagrolaimomorpha</taxon>
        <taxon>Strongyloidoidea</taxon>
        <taxon>Strongyloididae</taxon>
        <taxon>Parastrongyloides</taxon>
    </lineage>
</organism>
<dbReference type="Proteomes" id="UP000038045">
    <property type="component" value="Unplaced"/>
</dbReference>